<feature type="domain" description="ABC transporter" evidence="4">
    <location>
        <begin position="7"/>
        <end position="225"/>
    </location>
</feature>
<name>A0A7V4E2F1_UNCW3</name>
<evidence type="ECO:0000259" key="4">
    <source>
        <dbReference type="PROSITE" id="PS50893"/>
    </source>
</evidence>
<reference evidence="5" key="1">
    <citation type="journal article" date="2020" name="mSystems">
        <title>Genome- and Community-Level Interaction Insights into Carbon Utilization and Element Cycling Functions of Hydrothermarchaeota in Hydrothermal Sediment.</title>
        <authorList>
            <person name="Zhou Z."/>
            <person name="Liu Y."/>
            <person name="Xu W."/>
            <person name="Pan J."/>
            <person name="Luo Z.H."/>
            <person name="Li M."/>
        </authorList>
    </citation>
    <scope>NUCLEOTIDE SEQUENCE [LARGE SCALE GENOMIC DNA]</scope>
    <source>
        <strain evidence="5">SpSt-697</strain>
    </source>
</reference>
<dbReference type="GO" id="GO:0016887">
    <property type="term" value="F:ATP hydrolysis activity"/>
    <property type="evidence" value="ECO:0007669"/>
    <property type="project" value="InterPro"/>
</dbReference>
<dbReference type="Pfam" id="PF00005">
    <property type="entry name" value="ABC_tran"/>
    <property type="match status" value="1"/>
</dbReference>
<evidence type="ECO:0000313" key="5">
    <source>
        <dbReference type="EMBL" id="HGK63271.1"/>
    </source>
</evidence>
<keyword evidence="3 5" id="KW-0067">ATP-binding</keyword>
<keyword evidence="2" id="KW-0547">Nucleotide-binding</keyword>
<gene>
    <name evidence="5" type="ORF">ENU74_01545</name>
</gene>
<evidence type="ECO:0000256" key="1">
    <source>
        <dbReference type="ARBA" id="ARBA00022448"/>
    </source>
</evidence>
<dbReference type="CDD" id="cd03255">
    <property type="entry name" value="ABC_MJ0796_LolCDE_FtsE"/>
    <property type="match status" value="1"/>
</dbReference>
<dbReference type="GO" id="GO:0005886">
    <property type="term" value="C:plasma membrane"/>
    <property type="evidence" value="ECO:0007669"/>
    <property type="project" value="TreeGrafter"/>
</dbReference>
<proteinExistence type="predicted"/>
<evidence type="ECO:0000256" key="2">
    <source>
        <dbReference type="ARBA" id="ARBA00022741"/>
    </source>
</evidence>
<dbReference type="FunFam" id="3.40.50.300:FF:000032">
    <property type="entry name" value="Export ABC transporter ATP-binding protein"/>
    <property type="match status" value="1"/>
</dbReference>
<dbReference type="AlphaFoldDB" id="A0A7V4E2F1"/>
<dbReference type="EMBL" id="DTDR01000050">
    <property type="protein sequence ID" value="HGK63271.1"/>
    <property type="molecule type" value="Genomic_DNA"/>
</dbReference>
<dbReference type="PANTHER" id="PTHR24220:SF86">
    <property type="entry name" value="ABC TRANSPORTER ABCH.1"/>
    <property type="match status" value="1"/>
</dbReference>
<dbReference type="Gene3D" id="3.40.50.300">
    <property type="entry name" value="P-loop containing nucleotide triphosphate hydrolases"/>
    <property type="match status" value="1"/>
</dbReference>
<dbReference type="InterPro" id="IPR003439">
    <property type="entry name" value="ABC_transporter-like_ATP-bd"/>
</dbReference>
<dbReference type="SMART" id="SM00382">
    <property type="entry name" value="AAA"/>
    <property type="match status" value="1"/>
</dbReference>
<evidence type="ECO:0000256" key="3">
    <source>
        <dbReference type="ARBA" id="ARBA00022840"/>
    </source>
</evidence>
<protein>
    <submittedName>
        <fullName evidence="5">ABC transporter ATP-binding protein</fullName>
    </submittedName>
</protein>
<dbReference type="PANTHER" id="PTHR24220">
    <property type="entry name" value="IMPORT ATP-BINDING PROTEIN"/>
    <property type="match status" value="1"/>
</dbReference>
<keyword evidence="1" id="KW-0813">Transport</keyword>
<dbReference type="PROSITE" id="PS50893">
    <property type="entry name" value="ABC_TRANSPORTER_2"/>
    <property type="match status" value="1"/>
</dbReference>
<dbReference type="InterPro" id="IPR003593">
    <property type="entry name" value="AAA+_ATPase"/>
</dbReference>
<dbReference type="InterPro" id="IPR015854">
    <property type="entry name" value="ABC_transpr_LolD-like"/>
</dbReference>
<comment type="caution">
    <text evidence="5">The sequence shown here is derived from an EMBL/GenBank/DDBJ whole genome shotgun (WGS) entry which is preliminary data.</text>
</comment>
<sequence>MILCQLNKIKKIYSTGKVSFPALNGIDLKIEEGEYTAIMGPSGSGKSTLLNILGFLDTPTEGKYYYQGKDVSNLDDKELARLRNKEIGFVFQNFNLLPRLTAFSNVELPLIYSGMSGKERKKRVMVMLEKVGLKERAFHRPNELSGGEMQRVAIARALVNNPSLILADEPTGNLDTKSGNEIMKIFDQLAQEGRTIIIVTHDPNIAAHARRLIRITDGMIIEDKIIK</sequence>
<dbReference type="InterPro" id="IPR017871">
    <property type="entry name" value="ABC_transporter-like_CS"/>
</dbReference>
<dbReference type="GO" id="GO:0005524">
    <property type="term" value="F:ATP binding"/>
    <property type="evidence" value="ECO:0007669"/>
    <property type="project" value="UniProtKB-KW"/>
</dbReference>
<dbReference type="GO" id="GO:0022857">
    <property type="term" value="F:transmembrane transporter activity"/>
    <property type="evidence" value="ECO:0007669"/>
    <property type="project" value="UniProtKB-ARBA"/>
</dbReference>
<organism evidence="5">
    <name type="scientific">candidate division WOR-3 bacterium</name>
    <dbReference type="NCBI Taxonomy" id="2052148"/>
    <lineage>
        <taxon>Bacteria</taxon>
        <taxon>Bacteria division WOR-3</taxon>
    </lineage>
</organism>
<dbReference type="SUPFAM" id="SSF52540">
    <property type="entry name" value="P-loop containing nucleoside triphosphate hydrolases"/>
    <property type="match status" value="1"/>
</dbReference>
<dbReference type="InterPro" id="IPR027417">
    <property type="entry name" value="P-loop_NTPase"/>
</dbReference>
<dbReference type="GO" id="GO:0098796">
    <property type="term" value="C:membrane protein complex"/>
    <property type="evidence" value="ECO:0007669"/>
    <property type="project" value="UniProtKB-ARBA"/>
</dbReference>
<dbReference type="PROSITE" id="PS00211">
    <property type="entry name" value="ABC_TRANSPORTER_1"/>
    <property type="match status" value="1"/>
</dbReference>
<dbReference type="InterPro" id="IPR017911">
    <property type="entry name" value="MacB-like_ATP-bd"/>
</dbReference>
<accession>A0A7V4E2F1</accession>